<dbReference type="CDD" id="cd00146">
    <property type="entry name" value="PKD"/>
    <property type="match status" value="1"/>
</dbReference>
<evidence type="ECO:0000256" key="7">
    <source>
        <dbReference type="ARBA" id="ARBA00022670"/>
    </source>
</evidence>
<dbReference type="SUPFAM" id="SSF49299">
    <property type="entry name" value="PKD domain"/>
    <property type="match status" value="1"/>
</dbReference>
<comment type="catalytic activity">
    <reaction evidence="1">
        <text>Digestion of native collagen in the triple helical region at Xaa-|-Gly bonds. With synthetic peptides, a preference is shown for Gly at P3 and P1', Pro and Ala at P2 and P2', and hydroxyproline, Ala or Arg at P3'.</text>
        <dbReference type="EC" id="3.4.24.3"/>
    </reaction>
</comment>
<dbReference type="InterPro" id="IPR000601">
    <property type="entry name" value="PKD_dom"/>
</dbReference>
<dbReference type="InterPro" id="IPR002169">
    <property type="entry name" value="Peptidase_M9A/M9B"/>
</dbReference>
<dbReference type="GO" id="GO:0005576">
    <property type="term" value="C:extracellular region"/>
    <property type="evidence" value="ECO:0007669"/>
    <property type="project" value="UniProtKB-SubCell"/>
</dbReference>
<dbReference type="Gene3D" id="1.10.390.20">
    <property type="match status" value="1"/>
</dbReference>
<keyword evidence="11" id="KW-0862">Zinc</keyword>
<evidence type="ECO:0000256" key="12">
    <source>
        <dbReference type="ARBA" id="ARBA00022837"/>
    </source>
</evidence>
<evidence type="ECO:0000256" key="10">
    <source>
        <dbReference type="ARBA" id="ARBA00022801"/>
    </source>
</evidence>
<accession>A0AB33K153</accession>
<dbReference type="RefSeq" id="WP_407991365.1">
    <property type="nucleotide sequence ID" value="NZ_AP035881.2"/>
</dbReference>
<dbReference type="Gene3D" id="3.40.30.160">
    <property type="entry name" value="Collagenase ColT, N-terminal domain"/>
    <property type="match status" value="1"/>
</dbReference>
<dbReference type="GO" id="GO:0005975">
    <property type="term" value="P:carbohydrate metabolic process"/>
    <property type="evidence" value="ECO:0007669"/>
    <property type="project" value="UniProtKB-ARBA"/>
</dbReference>
<evidence type="ECO:0000256" key="9">
    <source>
        <dbReference type="ARBA" id="ARBA00022729"/>
    </source>
</evidence>
<dbReference type="PANTHER" id="PTHR13062">
    <property type="entry name" value="COLLAGENASE"/>
    <property type="match status" value="1"/>
</dbReference>
<gene>
    <name evidence="18" type="ORF">KCMC57_55950</name>
</gene>
<dbReference type="PROSITE" id="PS50093">
    <property type="entry name" value="PKD"/>
    <property type="match status" value="1"/>
</dbReference>
<keyword evidence="13" id="KW-0843">Virulence</keyword>
<evidence type="ECO:0000256" key="14">
    <source>
        <dbReference type="ARBA" id="ARBA00023049"/>
    </source>
</evidence>
<dbReference type="Pfam" id="PF01752">
    <property type="entry name" value="Peptidase_M9"/>
    <property type="match status" value="1"/>
</dbReference>
<keyword evidence="6" id="KW-0964">Secreted</keyword>
<dbReference type="PANTHER" id="PTHR13062:SF9">
    <property type="entry name" value="MICROBIAL COLLAGENASE"/>
    <property type="match status" value="1"/>
</dbReference>
<evidence type="ECO:0000256" key="8">
    <source>
        <dbReference type="ARBA" id="ARBA00022723"/>
    </source>
</evidence>
<dbReference type="GO" id="GO:0006508">
    <property type="term" value="P:proteolysis"/>
    <property type="evidence" value="ECO:0007669"/>
    <property type="project" value="UniProtKB-KW"/>
</dbReference>
<dbReference type="PRINTS" id="PR00931">
    <property type="entry name" value="MICOLLPTASE"/>
</dbReference>
<keyword evidence="7" id="KW-0645">Protease</keyword>
<evidence type="ECO:0000256" key="16">
    <source>
        <dbReference type="PIRSR" id="PIRSR602169-1"/>
    </source>
</evidence>
<comment type="cofactor">
    <cofactor evidence="3">
        <name>Zn(2+)</name>
        <dbReference type="ChEBI" id="CHEBI:29105"/>
    </cofactor>
</comment>
<reference evidence="18" key="1">
    <citation type="submission" date="2024-07" db="EMBL/GenBank/DDBJ databases">
        <title>Complete genome sequences of cellulolytic bacteria, Kitasatospora sp. CMC57 and Streptomyces sp. CMC78, isolated from Japanese agricultural soil.</title>
        <authorList>
            <person name="Hashimoto T."/>
            <person name="Ito M."/>
            <person name="Iwamoto M."/>
            <person name="Fukahori D."/>
            <person name="Shoda T."/>
            <person name="Sakoda M."/>
            <person name="Morohoshi T."/>
            <person name="Mitsuboshi M."/>
            <person name="Nishizawa T."/>
        </authorList>
    </citation>
    <scope>NUCLEOTIDE SEQUENCE</scope>
    <source>
        <strain evidence="18">CMC57</strain>
    </source>
</reference>
<keyword evidence="12" id="KW-0106">Calcium</keyword>
<evidence type="ECO:0000256" key="11">
    <source>
        <dbReference type="ARBA" id="ARBA00022833"/>
    </source>
</evidence>
<dbReference type="Gene3D" id="2.60.40.10">
    <property type="entry name" value="Immunoglobulins"/>
    <property type="match status" value="1"/>
</dbReference>
<dbReference type="InterPro" id="IPR013661">
    <property type="entry name" value="Peptidase_M9_N_dom"/>
</dbReference>
<evidence type="ECO:0000313" key="18">
    <source>
        <dbReference type="EMBL" id="BFP49227.1"/>
    </source>
</evidence>
<evidence type="ECO:0000256" key="3">
    <source>
        <dbReference type="ARBA" id="ARBA00001947"/>
    </source>
</evidence>
<evidence type="ECO:0000256" key="2">
    <source>
        <dbReference type="ARBA" id="ARBA00001913"/>
    </source>
</evidence>
<name>A0AB33K153_9ACTN</name>
<evidence type="ECO:0000256" key="4">
    <source>
        <dbReference type="ARBA" id="ARBA00004613"/>
    </source>
</evidence>
<protein>
    <recommendedName>
        <fullName evidence="5">microbial collagenase</fullName>
        <ecNumber evidence="5">3.4.24.3</ecNumber>
    </recommendedName>
</protein>
<proteinExistence type="predicted"/>
<dbReference type="InterPro" id="IPR013783">
    <property type="entry name" value="Ig-like_fold"/>
</dbReference>
<dbReference type="EMBL" id="AP035881">
    <property type="protein sequence ID" value="BFP49227.1"/>
    <property type="molecule type" value="Genomic_DNA"/>
</dbReference>
<dbReference type="GO" id="GO:0004222">
    <property type="term" value="F:metalloendopeptidase activity"/>
    <property type="evidence" value="ECO:0007669"/>
    <property type="project" value="UniProtKB-EC"/>
</dbReference>
<comment type="cofactor">
    <cofactor evidence="2">
        <name>Ca(2+)</name>
        <dbReference type="ChEBI" id="CHEBI:29108"/>
    </cofactor>
</comment>
<keyword evidence="14" id="KW-0482">Metalloprotease</keyword>
<evidence type="ECO:0000256" key="15">
    <source>
        <dbReference type="ARBA" id="ARBA00023145"/>
    </source>
</evidence>
<dbReference type="Pfam" id="PF08453">
    <property type="entry name" value="Peptidase_M9_N"/>
    <property type="match status" value="1"/>
</dbReference>
<evidence type="ECO:0000256" key="1">
    <source>
        <dbReference type="ARBA" id="ARBA00000424"/>
    </source>
</evidence>
<keyword evidence="8" id="KW-0479">Metal-binding</keyword>
<feature type="domain" description="PKD" evidence="17">
    <location>
        <begin position="655"/>
        <end position="732"/>
    </location>
</feature>
<dbReference type="AlphaFoldDB" id="A0AB33K153"/>
<keyword evidence="15" id="KW-0865">Zymogen</keyword>
<sequence>MRLRTPLSTLTAGVIAGVATVVSLLPATAIASSGPSTAAKPSAAAASAAAPKPAGLATFGADSDRFAPPAAPLSSAQLSQAAMGEPVGAAAVQAPPQKKAGLAAAAAAAQSCTAADFTTRTGADLVAFVESSTTDCVSTLFDLTGTPAGGVFKQSQMLPVEAAFKSRAAAYTGDNANSILQLVLFLRAGYYVQSNNAGAVGSYDASLTAASKAGMDAFFAGTRWKDVTDVNGNILKQVLIFTDSANLQGSYLGVYKQVLTAYDNSYNAVPSMVSAVNAPLRYALWRGSWNPDFVKAVGADPSIATVLADFAINHQDLLGGPNAALDVNAGNDLSRMAGTSATVEAAVKPLVKRVIDASPIVGRTGPLYVGTAYQANQYDAANCSYYNVCNLPAKLIAAVLPNQLVCDNRTLQTQALSAAELAAVCTSLRGEDTFFHNLVKDNGPVPNQYDKTVTFGIFANKTDYTTYSWAIYGNSTDNGGQTVMDPTDPNNQAVTVMYQKSWNLNDTARVWNLNHEYTHYLDGIYDMKGNFGAQTSVPNIWWVEGVAEYESYTYRGATDTDAMTEAGKHTYKLSTIFQNTYGNSDSTRVYPWGYLAVRYMFEKHPADVQAMLARFRVGDYQGGYAVYNNVGTGYDADFDAWLTSCNAGACYAPGPTALFTTSVNGGTVSGTDKSVQTGAGQITAWNWTFGDGTSSNLRNPSHTYAVAGTYTVALTVTDNTGRIATTPTSVTVLTGGGPVTVPTCTEARTDAMGQNCSRPNRAATAGNSDYLYVYLPAGTTTLKVSTSGGTGTAFLYYNANTWASPTAFTASSTNPGSTQSITVTNPTAGYRYLSLYASTDFSGVTVSTQF</sequence>
<comment type="subcellular location">
    <subcellularLocation>
        <location evidence="4">Secreted</location>
    </subcellularLocation>
</comment>
<evidence type="ECO:0000256" key="13">
    <source>
        <dbReference type="ARBA" id="ARBA00023026"/>
    </source>
</evidence>
<evidence type="ECO:0000256" key="5">
    <source>
        <dbReference type="ARBA" id="ARBA00012653"/>
    </source>
</evidence>
<dbReference type="InterPro" id="IPR007280">
    <property type="entry name" value="Peptidase_C_arc/bac"/>
</dbReference>
<dbReference type="InterPro" id="IPR022409">
    <property type="entry name" value="PKD/Chitinase_dom"/>
</dbReference>
<organism evidence="18">
    <name type="scientific">Kitasatospora sp. CMC57</name>
    <dbReference type="NCBI Taxonomy" id="3231513"/>
    <lineage>
        <taxon>Bacteria</taxon>
        <taxon>Bacillati</taxon>
        <taxon>Actinomycetota</taxon>
        <taxon>Actinomycetes</taxon>
        <taxon>Kitasatosporales</taxon>
        <taxon>Streptomycetaceae</taxon>
        <taxon>Kitasatospora</taxon>
    </lineage>
</organism>
<evidence type="ECO:0000259" key="17">
    <source>
        <dbReference type="PROSITE" id="PS50093"/>
    </source>
</evidence>
<keyword evidence="10" id="KW-0378">Hydrolase</keyword>
<dbReference type="EC" id="3.4.24.3" evidence="5"/>
<dbReference type="Gene3D" id="2.60.120.380">
    <property type="match status" value="1"/>
</dbReference>
<dbReference type="SMART" id="SM00089">
    <property type="entry name" value="PKD"/>
    <property type="match status" value="1"/>
</dbReference>
<feature type="active site" evidence="16">
    <location>
        <position position="516"/>
    </location>
</feature>
<dbReference type="GO" id="GO:0008270">
    <property type="term" value="F:zinc ion binding"/>
    <property type="evidence" value="ECO:0007669"/>
    <property type="project" value="InterPro"/>
</dbReference>
<evidence type="ECO:0000256" key="6">
    <source>
        <dbReference type="ARBA" id="ARBA00022525"/>
    </source>
</evidence>
<keyword evidence="9" id="KW-0732">Signal</keyword>
<dbReference type="InterPro" id="IPR035986">
    <property type="entry name" value="PKD_dom_sf"/>
</dbReference>
<dbReference type="Pfam" id="PF04151">
    <property type="entry name" value="PPC"/>
    <property type="match status" value="1"/>
</dbReference>
<dbReference type="Pfam" id="PF18911">
    <property type="entry name" value="PKD_4"/>
    <property type="match status" value="1"/>
</dbReference>